<feature type="binding site" evidence="8">
    <location>
        <position position="229"/>
    </location>
    <ligand>
        <name>ATP</name>
        <dbReference type="ChEBI" id="CHEBI:30616"/>
    </ligand>
</feature>
<dbReference type="Gene3D" id="3.30.1360.30">
    <property type="entry name" value="GAD-like domain"/>
    <property type="match status" value="1"/>
</dbReference>
<dbReference type="Gene3D" id="3.30.930.10">
    <property type="entry name" value="Bira Bifunctional Protein, Domain 2"/>
    <property type="match status" value="1"/>
</dbReference>
<comment type="subcellular location">
    <subcellularLocation>
        <location evidence="8">Cytoplasm</location>
    </subcellularLocation>
</comment>
<dbReference type="PRINTS" id="PR01042">
    <property type="entry name" value="TRNASYNTHASP"/>
</dbReference>
<dbReference type="InterPro" id="IPR045864">
    <property type="entry name" value="aa-tRNA-synth_II/BPL/LPL"/>
</dbReference>
<feature type="binding site" evidence="8">
    <location>
        <begin position="220"/>
        <end position="222"/>
    </location>
    <ligand>
        <name>ATP</name>
        <dbReference type="ChEBI" id="CHEBI:30616"/>
    </ligand>
</feature>
<comment type="catalytic activity">
    <reaction evidence="8">
        <text>tRNA(Asp) + L-aspartate + ATP = L-aspartyl-tRNA(Asp) + AMP + diphosphate</text>
        <dbReference type="Rhea" id="RHEA:19649"/>
        <dbReference type="Rhea" id="RHEA-COMP:9660"/>
        <dbReference type="Rhea" id="RHEA-COMP:9678"/>
        <dbReference type="ChEBI" id="CHEBI:29991"/>
        <dbReference type="ChEBI" id="CHEBI:30616"/>
        <dbReference type="ChEBI" id="CHEBI:33019"/>
        <dbReference type="ChEBI" id="CHEBI:78442"/>
        <dbReference type="ChEBI" id="CHEBI:78516"/>
        <dbReference type="ChEBI" id="CHEBI:456215"/>
        <dbReference type="EC" id="6.1.1.12"/>
    </reaction>
</comment>
<evidence type="ECO:0000259" key="9">
    <source>
        <dbReference type="PROSITE" id="PS50862"/>
    </source>
</evidence>
<evidence type="ECO:0000256" key="5">
    <source>
        <dbReference type="ARBA" id="ARBA00022840"/>
    </source>
</evidence>
<sequence>MERVQSGSLRKDHLGQEVTLKGWVQKRRDLGGLIFIDLRDRSGLVQVVFNPETSNEALNTAENVRSEYVLEIIGEVVARDEKTINPSIGTGEIEVAAQSVTILNKAKTPPFMIEEQSEVSEDLRLKYRYLDLRRKEMQDTFKLRHQATQSIRNFLNEEEFLEMETPMLTKSTPEGARDYLVPSRVHEGQFYALPQSPQLFKQMLMMSGFEKYYQIARCFRDEDLRADRQPEFTQVDIETSFMSKDEIMTMTERMMKKVMKEVKGIEVSTPFPRMSYEEAMERYGSDKPDTRFGLELVNLSEEVENSGFKVFSGAVSSGGQVSAINVEGKADEFSRKDIDKMTEDVKVYGAKGLAWLKVKDGEFNGPIAKFFTEEEADLIKSKTGATEGDLLLFVADKTSVVYDSLGALRQKLARRLDLIEEDRFNFLWVTDWPLLEYDEEEERYFAAHHPFTKPAEKDMEQLHTNPQDVHAEAYDIVLNGYELGGGSLRIHQREVQNQMFEVLGFSQEEAEEQFGFLLEALEYGAPPHGGIALGFDRFVMLLAGRTNLRDTILFPKTASATDPMTNAPGSVSKAQLDELHLQLKPKE</sequence>
<dbReference type="Pfam" id="PF00152">
    <property type="entry name" value="tRNA-synt_2"/>
    <property type="match status" value="1"/>
</dbReference>
<dbReference type="InterPro" id="IPR004524">
    <property type="entry name" value="Asp-tRNA-ligase_1"/>
</dbReference>
<keyword evidence="7 8" id="KW-0030">Aminoacyl-tRNA synthetase</keyword>
<dbReference type="InterPro" id="IPR006195">
    <property type="entry name" value="aa-tRNA-synth_II"/>
</dbReference>
<dbReference type="InterPro" id="IPR004115">
    <property type="entry name" value="GAD-like_sf"/>
</dbReference>
<keyword evidence="2 8" id="KW-0963">Cytoplasm</keyword>
<feature type="binding site" evidence="8">
    <location>
        <position position="220"/>
    </location>
    <ligand>
        <name>L-aspartate</name>
        <dbReference type="ChEBI" id="CHEBI:29991"/>
    </ligand>
</feature>
<dbReference type="CDD" id="cd04317">
    <property type="entry name" value="EcAspRS_like_N"/>
    <property type="match status" value="1"/>
</dbReference>
<dbReference type="OrthoDB" id="9802326at2"/>
<protein>
    <recommendedName>
        <fullName evidence="8">Aspartate--tRNA ligase</fullName>
        <ecNumber evidence="8">6.1.1.12</ecNumber>
    </recommendedName>
    <alternativeName>
        <fullName evidence="8">Aspartyl-tRNA synthetase</fullName>
        <shortName evidence="8">AspRS</shortName>
    </alternativeName>
</protein>
<dbReference type="GO" id="GO:0005737">
    <property type="term" value="C:cytoplasm"/>
    <property type="evidence" value="ECO:0007669"/>
    <property type="project" value="UniProtKB-SubCell"/>
</dbReference>
<comment type="function">
    <text evidence="8">Catalyzes the attachment of L-aspartate to tRNA(Asp) in a two-step reaction: L-aspartate is first activated by ATP to form Asp-AMP and then transferred to the acceptor end of tRNA(Asp).</text>
</comment>
<evidence type="ECO:0000313" key="11">
    <source>
        <dbReference type="Proteomes" id="UP000198897"/>
    </source>
</evidence>
<dbReference type="InterPro" id="IPR047090">
    <property type="entry name" value="AspRS_core"/>
</dbReference>
<dbReference type="GO" id="GO:0006422">
    <property type="term" value="P:aspartyl-tRNA aminoacylation"/>
    <property type="evidence" value="ECO:0007669"/>
    <property type="project" value="UniProtKB-UniRule"/>
</dbReference>
<gene>
    <name evidence="8" type="primary">aspS</name>
    <name evidence="10" type="ORF">SAMN05216353_10148</name>
</gene>
<dbReference type="NCBIfam" id="NF001750">
    <property type="entry name" value="PRK00476.1"/>
    <property type="match status" value="1"/>
</dbReference>
<dbReference type="CDD" id="cd00777">
    <property type="entry name" value="AspRS_core"/>
    <property type="match status" value="1"/>
</dbReference>
<feature type="binding site" evidence="8">
    <location>
        <position position="489"/>
    </location>
    <ligand>
        <name>L-aspartate</name>
        <dbReference type="ChEBI" id="CHEBI:29991"/>
    </ligand>
</feature>
<keyword evidence="6 8" id="KW-0648">Protein biosynthesis</keyword>
<evidence type="ECO:0000256" key="3">
    <source>
        <dbReference type="ARBA" id="ARBA00022598"/>
    </source>
</evidence>
<dbReference type="AlphaFoldDB" id="A0A1I2JFL9"/>
<dbReference type="SUPFAM" id="SSF55261">
    <property type="entry name" value="GAD domain-like"/>
    <property type="match status" value="1"/>
</dbReference>
<dbReference type="InterPro" id="IPR004365">
    <property type="entry name" value="NA-bd_OB_tRNA"/>
</dbReference>
<dbReference type="InterPro" id="IPR012340">
    <property type="entry name" value="NA-bd_OB-fold"/>
</dbReference>
<comment type="caution">
    <text evidence="8">Lacks conserved residue(s) required for the propagation of feature annotation.</text>
</comment>
<feature type="region of interest" description="Aspartate" evidence="8">
    <location>
        <begin position="198"/>
        <end position="201"/>
    </location>
</feature>
<dbReference type="GO" id="GO:0005524">
    <property type="term" value="F:ATP binding"/>
    <property type="evidence" value="ECO:0007669"/>
    <property type="project" value="UniProtKB-UniRule"/>
</dbReference>
<dbReference type="SUPFAM" id="SSF50249">
    <property type="entry name" value="Nucleic acid-binding proteins"/>
    <property type="match status" value="1"/>
</dbReference>
<dbReference type="GO" id="GO:0003676">
    <property type="term" value="F:nucleic acid binding"/>
    <property type="evidence" value="ECO:0007669"/>
    <property type="project" value="InterPro"/>
</dbReference>
<dbReference type="NCBIfam" id="TIGR00459">
    <property type="entry name" value="aspS_bact"/>
    <property type="match status" value="1"/>
</dbReference>
<proteinExistence type="inferred from homology"/>
<evidence type="ECO:0000256" key="4">
    <source>
        <dbReference type="ARBA" id="ARBA00022741"/>
    </source>
</evidence>
<dbReference type="EC" id="6.1.1.12" evidence="8"/>
<dbReference type="GO" id="GO:0016740">
    <property type="term" value="F:transferase activity"/>
    <property type="evidence" value="ECO:0007669"/>
    <property type="project" value="UniProtKB-ARBA"/>
</dbReference>
<dbReference type="GO" id="GO:0140096">
    <property type="term" value="F:catalytic activity, acting on a protein"/>
    <property type="evidence" value="ECO:0007669"/>
    <property type="project" value="UniProtKB-ARBA"/>
</dbReference>
<dbReference type="Pfam" id="PF01336">
    <property type="entry name" value="tRNA_anti-codon"/>
    <property type="match status" value="1"/>
</dbReference>
<keyword evidence="3 8" id="KW-0436">Ligase</keyword>
<dbReference type="HAMAP" id="MF_00044">
    <property type="entry name" value="Asp_tRNA_synth_type1"/>
    <property type="match status" value="1"/>
</dbReference>
<comment type="subunit">
    <text evidence="8">Homodimer.</text>
</comment>
<dbReference type="PROSITE" id="PS50862">
    <property type="entry name" value="AA_TRNA_LIGASE_II"/>
    <property type="match status" value="1"/>
</dbReference>
<dbReference type="PANTHER" id="PTHR22594:SF5">
    <property type="entry name" value="ASPARTATE--TRNA LIGASE, MITOCHONDRIAL"/>
    <property type="match status" value="1"/>
</dbReference>
<dbReference type="PANTHER" id="PTHR22594">
    <property type="entry name" value="ASPARTYL/LYSYL-TRNA SYNTHETASE"/>
    <property type="match status" value="1"/>
</dbReference>
<evidence type="ECO:0000256" key="2">
    <source>
        <dbReference type="ARBA" id="ARBA00022490"/>
    </source>
</evidence>
<dbReference type="GO" id="GO:0004815">
    <property type="term" value="F:aspartate-tRNA ligase activity"/>
    <property type="evidence" value="ECO:0007669"/>
    <property type="project" value="UniProtKB-UniRule"/>
</dbReference>
<keyword evidence="4 8" id="KW-0547">Nucleotide-binding</keyword>
<dbReference type="SUPFAM" id="SSF55681">
    <property type="entry name" value="Class II aaRS and biotin synthetases"/>
    <property type="match status" value="1"/>
</dbReference>
<comment type="similarity">
    <text evidence="1 8">Belongs to the class-II aminoacyl-tRNA synthetase family. Type 1 subfamily.</text>
</comment>
<dbReference type="Pfam" id="PF02938">
    <property type="entry name" value="GAD"/>
    <property type="match status" value="1"/>
</dbReference>
<dbReference type="InterPro" id="IPR029351">
    <property type="entry name" value="GAD_dom"/>
</dbReference>
<reference evidence="11" key="1">
    <citation type="submission" date="2016-10" db="EMBL/GenBank/DDBJ databases">
        <authorList>
            <person name="Varghese N."/>
            <person name="Submissions S."/>
        </authorList>
    </citation>
    <scope>NUCLEOTIDE SEQUENCE [LARGE SCALE GENOMIC DNA]</scope>
    <source>
        <strain evidence="11">FP5</strain>
    </source>
</reference>
<dbReference type="RefSeq" id="WP_089748990.1">
    <property type="nucleotide sequence ID" value="NZ_FOOG01000001.1"/>
</dbReference>
<evidence type="ECO:0000256" key="7">
    <source>
        <dbReference type="ARBA" id="ARBA00023146"/>
    </source>
</evidence>
<dbReference type="InterPro" id="IPR002312">
    <property type="entry name" value="Asp/Asn-tRNA-synth_IIb"/>
</dbReference>
<feature type="binding site" evidence="8">
    <location>
        <position position="174"/>
    </location>
    <ligand>
        <name>L-aspartate</name>
        <dbReference type="ChEBI" id="CHEBI:29991"/>
    </ligand>
</feature>
<evidence type="ECO:0000256" key="8">
    <source>
        <dbReference type="HAMAP-Rule" id="MF_00044"/>
    </source>
</evidence>
<accession>A0A1I2JFL9</accession>
<dbReference type="InterPro" id="IPR047089">
    <property type="entry name" value="Asp-tRNA-ligase_1_N"/>
</dbReference>
<feature type="binding site" evidence="8">
    <location>
        <begin position="534"/>
        <end position="537"/>
    </location>
    <ligand>
        <name>ATP</name>
        <dbReference type="ChEBI" id="CHEBI:30616"/>
    </ligand>
</feature>
<feature type="binding site" evidence="8">
    <location>
        <position position="448"/>
    </location>
    <ligand>
        <name>L-aspartate</name>
        <dbReference type="ChEBI" id="CHEBI:29991"/>
    </ligand>
</feature>
<keyword evidence="5 8" id="KW-0067">ATP-binding</keyword>
<feature type="binding site" evidence="8">
    <location>
        <position position="482"/>
    </location>
    <ligand>
        <name>ATP</name>
        <dbReference type="ChEBI" id="CHEBI:30616"/>
    </ligand>
</feature>
<dbReference type="EMBL" id="FOOG01000001">
    <property type="protein sequence ID" value="SFF52780.1"/>
    <property type="molecule type" value="Genomic_DNA"/>
</dbReference>
<dbReference type="Proteomes" id="UP000198897">
    <property type="component" value="Unassembled WGS sequence"/>
</dbReference>
<dbReference type="Gene3D" id="2.40.50.140">
    <property type="entry name" value="Nucleic acid-binding proteins"/>
    <property type="match status" value="1"/>
</dbReference>
<organism evidence="10 11">
    <name type="scientific">Halobacillus alkaliphilus</name>
    <dbReference type="NCBI Taxonomy" id="396056"/>
    <lineage>
        <taxon>Bacteria</taxon>
        <taxon>Bacillati</taxon>
        <taxon>Bacillota</taxon>
        <taxon>Bacilli</taxon>
        <taxon>Bacillales</taxon>
        <taxon>Bacillaceae</taxon>
        <taxon>Halobacillus</taxon>
    </lineage>
</organism>
<feature type="domain" description="Aminoacyl-transfer RNA synthetases class-II family profile" evidence="9">
    <location>
        <begin position="141"/>
        <end position="555"/>
    </location>
</feature>
<evidence type="ECO:0000313" key="10">
    <source>
        <dbReference type="EMBL" id="SFF52780.1"/>
    </source>
</evidence>
<keyword evidence="11" id="KW-1185">Reference proteome</keyword>
<name>A0A1I2JFL9_9BACI</name>
<evidence type="ECO:0000256" key="1">
    <source>
        <dbReference type="ARBA" id="ARBA00006303"/>
    </source>
</evidence>
<evidence type="ECO:0000256" key="6">
    <source>
        <dbReference type="ARBA" id="ARBA00022917"/>
    </source>
</evidence>
<dbReference type="InterPro" id="IPR004364">
    <property type="entry name" value="Aa-tRNA-synt_II"/>
</dbReference>